<feature type="coiled-coil region" evidence="1">
    <location>
        <begin position="7"/>
        <end position="37"/>
    </location>
</feature>
<reference evidence="2 3" key="1">
    <citation type="submission" date="2016-10" db="EMBL/GenBank/DDBJ databases">
        <authorList>
            <person name="de Groot N.N."/>
        </authorList>
    </citation>
    <scope>NUCLEOTIDE SEQUENCE [LARGE SCALE GENOMIC DNA]</scope>
    <source>
        <strain evidence="2 3">DSM 19113</strain>
    </source>
</reference>
<accession>A0A1I1FEP8</accession>
<keyword evidence="1" id="KW-0175">Coiled coil</keyword>
<proteinExistence type="predicted"/>
<evidence type="ECO:0008006" key="4">
    <source>
        <dbReference type="Google" id="ProtNLM"/>
    </source>
</evidence>
<dbReference type="STRING" id="283737.SAMN05660453_0711"/>
<dbReference type="OrthoDB" id="2248737at2"/>
<dbReference type="EMBL" id="FOLI01000002">
    <property type="protein sequence ID" value="SFB95540.1"/>
    <property type="molecule type" value="Genomic_DNA"/>
</dbReference>
<dbReference type="RefSeq" id="WP_091502132.1">
    <property type="nucleotide sequence ID" value="NZ_FOLI01000002.1"/>
</dbReference>
<organism evidence="2 3">
    <name type="scientific">Fructobacillus durionis</name>
    <dbReference type="NCBI Taxonomy" id="283737"/>
    <lineage>
        <taxon>Bacteria</taxon>
        <taxon>Bacillati</taxon>
        <taxon>Bacillota</taxon>
        <taxon>Bacilli</taxon>
        <taxon>Lactobacillales</taxon>
        <taxon>Lactobacillaceae</taxon>
        <taxon>Fructobacillus</taxon>
    </lineage>
</organism>
<sequence length="244" mass="27408">MLDSTRLAELKERYARRTKQLRQIQAVEHTLNALEKQAIPDQPLPPLLYSERQLLRDPSLLPLDEAMSELRETVINKYGIWFLLNKEFLKDLATWLDGRPLIELAAGNAAISSGLHALGQQAIPIDKLDWAGQDVEKAEPWTPIKKQDALEAVKEAIQSVQSGQTDILPVFLLAWSPNGLTFDFEILKALRASGLSFDFIVIGEKGPSTNSQAFWDEAQLTLPAELNAHYQAFDAFNDKIYLAK</sequence>
<dbReference type="AlphaFoldDB" id="A0A1I1FEP8"/>
<evidence type="ECO:0000313" key="2">
    <source>
        <dbReference type="EMBL" id="SFB95540.1"/>
    </source>
</evidence>
<dbReference type="Proteomes" id="UP000199376">
    <property type="component" value="Unassembled WGS sequence"/>
</dbReference>
<name>A0A1I1FEP8_9LACO</name>
<protein>
    <recommendedName>
        <fullName evidence="4">SAM-dependent methyltransferase</fullName>
    </recommendedName>
</protein>
<evidence type="ECO:0000313" key="3">
    <source>
        <dbReference type="Proteomes" id="UP000199376"/>
    </source>
</evidence>
<keyword evidence="3" id="KW-1185">Reference proteome</keyword>
<gene>
    <name evidence="2" type="ORF">SAMN05660453_0711</name>
</gene>
<evidence type="ECO:0000256" key="1">
    <source>
        <dbReference type="SAM" id="Coils"/>
    </source>
</evidence>